<reference evidence="2" key="1">
    <citation type="journal article" date="2020" name="mSystems">
        <title>Genome- and Community-Level Interaction Insights into Carbon Utilization and Element Cycling Functions of Hydrothermarchaeota in Hydrothermal Sediment.</title>
        <authorList>
            <person name="Zhou Z."/>
            <person name="Liu Y."/>
            <person name="Xu W."/>
            <person name="Pan J."/>
            <person name="Luo Z.H."/>
            <person name="Li M."/>
        </authorList>
    </citation>
    <scope>NUCLEOTIDE SEQUENCE [LARGE SCALE GENOMIC DNA]</scope>
    <source>
        <strain evidence="2">HyVt-380</strain>
    </source>
</reference>
<keyword evidence="1" id="KW-0812">Transmembrane</keyword>
<evidence type="ECO:0000313" key="2">
    <source>
        <dbReference type="EMBL" id="HEC74105.1"/>
    </source>
</evidence>
<organism evidence="2">
    <name type="scientific">Methylophaga aminisulfidivorans</name>
    <dbReference type="NCBI Taxonomy" id="230105"/>
    <lineage>
        <taxon>Bacteria</taxon>
        <taxon>Pseudomonadati</taxon>
        <taxon>Pseudomonadota</taxon>
        <taxon>Gammaproteobacteria</taxon>
        <taxon>Thiotrichales</taxon>
        <taxon>Piscirickettsiaceae</taxon>
        <taxon>Methylophaga</taxon>
    </lineage>
</organism>
<evidence type="ECO:0008006" key="3">
    <source>
        <dbReference type="Google" id="ProtNLM"/>
    </source>
</evidence>
<name>A0A7C1ZRT2_9GAMM</name>
<keyword evidence="1" id="KW-0472">Membrane</keyword>
<sequence>MQALVKFLQLDGTRRWQLFDIESEEEIYDVPGLADTIESVIPIPLNLNLGKTELALSEQLLLVAQVATLVDSGAKVAKGIMDIVESAGFLKKFRNDPRLNHASTVSDYLGIFGVSRTVKLLVIAGEKSGRLSEALNSAVENIEQDMELQKISGADMKVGVSYLIGGFLSIFIASLTLGDAAQNMIDVPAIKDNSATHLIAGLYHFMTEQTVFFIGIIVAIVSLLTYLWQNVAGFRQFPIAKSLSELIKSRRSASFLSTWIPLYLSGIDNDRALELISENLTGENRQATESLQEGVNAGSTIPVSLLPFYWSTSFIIGMKSFDDAHDEARRKLLNRVRRLLLTEILVTGKRFSGLALKAGLTSGSISVLLMAIGFYAPMFFSRAG</sequence>
<feature type="transmembrane region" description="Helical" evidence="1">
    <location>
        <begin position="358"/>
        <end position="380"/>
    </location>
</feature>
<evidence type="ECO:0000256" key="1">
    <source>
        <dbReference type="SAM" id="Phobius"/>
    </source>
</evidence>
<protein>
    <recommendedName>
        <fullName evidence="3">Type II secretion system protein GspF domain-containing protein</fullName>
    </recommendedName>
</protein>
<dbReference type="Gene3D" id="1.20.81.30">
    <property type="entry name" value="Type II secretion system (T2SS), domain F"/>
    <property type="match status" value="1"/>
</dbReference>
<accession>A0A7C1ZRT2</accession>
<dbReference type="Proteomes" id="UP000886384">
    <property type="component" value="Unassembled WGS sequence"/>
</dbReference>
<dbReference type="InterPro" id="IPR042094">
    <property type="entry name" value="T2SS_GspF_sf"/>
</dbReference>
<feature type="transmembrane region" description="Helical" evidence="1">
    <location>
        <begin position="210"/>
        <end position="228"/>
    </location>
</feature>
<gene>
    <name evidence="2" type="ORF">ENI26_06995</name>
</gene>
<dbReference type="EMBL" id="DRHY01000156">
    <property type="protein sequence ID" value="HEC74105.1"/>
    <property type="molecule type" value="Genomic_DNA"/>
</dbReference>
<comment type="caution">
    <text evidence="2">The sequence shown here is derived from an EMBL/GenBank/DDBJ whole genome shotgun (WGS) entry which is preliminary data.</text>
</comment>
<dbReference type="AlphaFoldDB" id="A0A7C1ZRT2"/>
<proteinExistence type="predicted"/>
<feature type="transmembrane region" description="Helical" evidence="1">
    <location>
        <begin position="159"/>
        <end position="178"/>
    </location>
</feature>
<keyword evidence="1" id="KW-1133">Transmembrane helix</keyword>